<evidence type="ECO:0000313" key="2">
    <source>
        <dbReference type="EMBL" id="QHT78351.1"/>
    </source>
</evidence>
<feature type="domain" description="Deoxynucleoside kinase" evidence="1">
    <location>
        <begin position="7"/>
        <end position="223"/>
    </location>
</feature>
<dbReference type="PANTHER" id="PTHR10513:SF35">
    <property type="entry name" value="DEOXYADENOSINE KINASE"/>
    <property type="match status" value="1"/>
</dbReference>
<dbReference type="InterPro" id="IPR031314">
    <property type="entry name" value="DNK_dom"/>
</dbReference>
<reference evidence="2" key="1">
    <citation type="journal article" date="2020" name="Nature">
        <title>Giant virus diversity and host interactions through global metagenomics.</title>
        <authorList>
            <person name="Schulz F."/>
            <person name="Roux S."/>
            <person name="Paez-Espino D."/>
            <person name="Jungbluth S."/>
            <person name="Walsh D.A."/>
            <person name="Denef V.J."/>
            <person name="McMahon K.D."/>
            <person name="Konstantinidis K.T."/>
            <person name="Eloe-Fadrosh E.A."/>
            <person name="Kyrpides N.C."/>
            <person name="Woyke T."/>
        </authorList>
    </citation>
    <scope>NUCLEOTIDE SEQUENCE</scope>
    <source>
        <strain evidence="2">GVMAG-M-3300023179-91</strain>
    </source>
</reference>
<name>A0A6C0HCM1_9ZZZZ</name>
<dbReference type="SUPFAM" id="SSF52540">
    <property type="entry name" value="P-loop containing nucleoside triphosphate hydrolases"/>
    <property type="match status" value="1"/>
</dbReference>
<dbReference type="GO" id="GO:0019136">
    <property type="term" value="F:deoxynucleoside kinase activity"/>
    <property type="evidence" value="ECO:0007669"/>
    <property type="project" value="InterPro"/>
</dbReference>
<dbReference type="InterPro" id="IPR050566">
    <property type="entry name" value="Deoxyribonucleoside_kinase"/>
</dbReference>
<dbReference type="GO" id="GO:0005737">
    <property type="term" value="C:cytoplasm"/>
    <property type="evidence" value="ECO:0007669"/>
    <property type="project" value="TreeGrafter"/>
</dbReference>
<sequence>MATNCIITIEGNIGSGKTTLLNHLKEQFKENPNVLFLREPVDEWESIKDAEGTSMLQKFYADQEKYSFPFQMMAYISRLALLKEAIKNHPGAIIITERSLYTDKFVFAKMLYDMKKIEDVSYQIYMKWFDTFAQECPIHRCVYVKTDPDVCYRRIIKRSRTGEEAIPLEYLKSCDEYHKSMIFQILPMFERKTEDVVVLDGNSNIYSNPKELDEWVERITKLIYDK</sequence>
<dbReference type="InterPro" id="IPR027417">
    <property type="entry name" value="P-loop_NTPase"/>
</dbReference>
<accession>A0A6C0HCM1</accession>
<dbReference type="CDD" id="cd01673">
    <property type="entry name" value="dNK"/>
    <property type="match status" value="1"/>
</dbReference>
<dbReference type="AlphaFoldDB" id="A0A6C0HCM1"/>
<dbReference type="Gene3D" id="3.40.50.300">
    <property type="entry name" value="P-loop containing nucleotide triphosphate hydrolases"/>
    <property type="match status" value="1"/>
</dbReference>
<dbReference type="PANTHER" id="PTHR10513">
    <property type="entry name" value="DEOXYNUCLEOSIDE KINASE"/>
    <property type="match status" value="1"/>
</dbReference>
<dbReference type="EMBL" id="MN739930">
    <property type="protein sequence ID" value="QHT78351.1"/>
    <property type="molecule type" value="Genomic_DNA"/>
</dbReference>
<evidence type="ECO:0000259" key="1">
    <source>
        <dbReference type="Pfam" id="PF01712"/>
    </source>
</evidence>
<dbReference type="PIRSF" id="PIRSF000705">
    <property type="entry name" value="DNK"/>
    <property type="match status" value="1"/>
</dbReference>
<dbReference type="GO" id="GO:0005524">
    <property type="term" value="F:ATP binding"/>
    <property type="evidence" value="ECO:0007669"/>
    <property type="project" value="InterPro"/>
</dbReference>
<protein>
    <recommendedName>
        <fullName evidence="1">Deoxynucleoside kinase domain-containing protein</fullName>
    </recommendedName>
</protein>
<proteinExistence type="predicted"/>
<organism evidence="2">
    <name type="scientific">viral metagenome</name>
    <dbReference type="NCBI Taxonomy" id="1070528"/>
    <lineage>
        <taxon>unclassified sequences</taxon>
        <taxon>metagenomes</taxon>
        <taxon>organismal metagenomes</taxon>
    </lineage>
</organism>
<dbReference type="InterPro" id="IPR002624">
    <property type="entry name" value="DCK/DGK"/>
</dbReference>
<dbReference type="Pfam" id="PF01712">
    <property type="entry name" value="dNK"/>
    <property type="match status" value="1"/>
</dbReference>